<feature type="transmembrane region" description="Helical" evidence="4">
    <location>
        <begin position="21"/>
        <end position="43"/>
    </location>
</feature>
<organism evidence="6 7">
    <name type="scientific">Angomonas deanei</name>
    <dbReference type="NCBI Taxonomy" id="59799"/>
    <lineage>
        <taxon>Eukaryota</taxon>
        <taxon>Discoba</taxon>
        <taxon>Euglenozoa</taxon>
        <taxon>Kinetoplastea</taxon>
        <taxon>Metakinetoplastina</taxon>
        <taxon>Trypanosomatida</taxon>
        <taxon>Trypanosomatidae</taxon>
        <taxon>Strigomonadinae</taxon>
        <taxon>Angomonas</taxon>
    </lineage>
</organism>
<dbReference type="InterPro" id="IPR023186">
    <property type="entry name" value="IUNH"/>
</dbReference>
<reference evidence="6 7" key="1">
    <citation type="submission" date="2020-08" db="EMBL/GenBank/DDBJ databases">
        <authorList>
            <person name="Newling K."/>
            <person name="Davey J."/>
            <person name="Forrester S."/>
        </authorList>
    </citation>
    <scope>NUCLEOTIDE SEQUENCE [LARGE SCALE GENOMIC DNA]</scope>
    <source>
        <strain evidence="7">Crithidia deanei Carvalho (ATCC PRA-265)</strain>
    </source>
</reference>
<dbReference type="Proteomes" id="UP000515908">
    <property type="component" value="Chromosome 05"/>
</dbReference>
<feature type="domain" description="Inosine/uridine-preferring nucleoside hydrolase" evidence="5">
    <location>
        <begin position="70"/>
        <end position="388"/>
    </location>
</feature>
<gene>
    <name evidence="6" type="ORF">ADEAN_000334900</name>
</gene>
<dbReference type="GO" id="GO:0006152">
    <property type="term" value="P:purine nucleoside catabolic process"/>
    <property type="evidence" value="ECO:0007669"/>
    <property type="project" value="TreeGrafter"/>
</dbReference>
<accession>A0A7G2CA07</accession>
<dbReference type="PANTHER" id="PTHR12304:SF4">
    <property type="entry name" value="URIDINE NUCLEOSIDASE"/>
    <property type="match status" value="1"/>
</dbReference>
<protein>
    <submittedName>
        <fullName evidence="6">Inosine-uridine preferring nucleoside hydrolase, putative</fullName>
    </submittedName>
</protein>
<evidence type="ECO:0000313" key="6">
    <source>
        <dbReference type="EMBL" id="CAD2215891.1"/>
    </source>
</evidence>
<evidence type="ECO:0000256" key="1">
    <source>
        <dbReference type="ARBA" id="ARBA00009176"/>
    </source>
</evidence>
<dbReference type="PANTHER" id="PTHR12304">
    <property type="entry name" value="INOSINE-URIDINE PREFERRING NUCLEOSIDE HYDROLASE"/>
    <property type="match status" value="1"/>
</dbReference>
<dbReference type="InterPro" id="IPR036452">
    <property type="entry name" value="Ribo_hydro-like"/>
</dbReference>
<keyword evidence="7" id="KW-1185">Reference proteome</keyword>
<keyword evidence="4" id="KW-0472">Membrane</keyword>
<comment type="similarity">
    <text evidence="1">Belongs to the IUNH family.</text>
</comment>
<dbReference type="GO" id="GO:0005829">
    <property type="term" value="C:cytosol"/>
    <property type="evidence" value="ECO:0007669"/>
    <property type="project" value="TreeGrafter"/>
</dbReference>
<name>A0A7G2CA07_9TRYP</name>
<proteinExistence type="inferred from homology"/>
<dbReference type="GO" id="GO:0008477">
    <property type="term" value="F:purine nucleosidase activity"/>
    <property type="evidence" value="ECO:0007669"/>
    <property type="project" value="TreeGrafter"/>
</dbReference>
<keyword evidence="3" id="KW-0326">Glycosidase</keyword>
<evidence type="ECO:0000256" key="3">
    <source>
        <dbReference type="ARBA" id="ARBA00023295"/>
    </source>
</evidence>
<keyword evidence="4" id="KW-1133">Transmembrane helix</keyword>
<evidence type="ECO:0000259" key="5">
    <source>
        <dbReference type="Pfam" id="PF01156"/>
    </source>
</evidence>
<sequence length="402" mass="44650">MEQFKDYYQSWNELPQPRKMNIMKVITFFLYAMFLLFVVIYGFGISVGKGAREVPKTVVFMEAMPYNFQALRYLCKRRDITIGMIVLTVNSWNVNLDAAYDNIASFLQLLKKEKFSTTIPVYYGNSFAYSDQKSVESYTVSSKESTCSYRRYLNPTVRLTADRLFGGSDVLDTVSLTDYPRRYEFYESKLESYLGGNQASFLVLGPATDAAAFLQNHANLRSKVRSIVLTGGAFKVKGDAQYVYSGNTAAEINFFFDPVAANYITEGSHGRPVTVIPVDAVKVWDSGLYSTLISSVDTSAVTSAAVVSLAVQGYESALEKEGLHEKRMSVELIGAVYAADVYAQNGAQVTDIPVRVVTDTSVVKDGISHRPTSGSFNVRVILALDSSMVQRSLKNVELLPFV</sequence>
<dbReference type="VEuPathDB" id="TriTrypDB:ADEAN_000334900"/>
<dbReference type="AlphaFoldDB" id="A0A7G2CA07"/>
<keyword evidence="2 6" id="KW-0378">Hydrolase</keyword>
<dbReference type="SUPFAM" id="SSF53590">
    <property type="entry name" value="Nucleoside hydrolase"/>
    <property type="match status" value="1"/>
</dbReference>
<evidence type="ECO:0000256" key="2">
    <source>
        <dbReference type="ARBA" id="ARBA00022801"/>
    </source>
</evidence>
<evidence type="ECO:0000313" key="7">
    <source>
        <dbReference type="Proteomes" id="UP000515908"/>
    </source>
</evidence>
<evidence type="ECO:0000256" key="4">
    <source>
        <dbReference type="SAM" id="Phobius"/>
    </source>
</evidence>
<dbReference type="InterPro" id="IPR001910">
    <property type="entry name" value="Inosine/uridine_hydrolase_dom"/>
</dbReference>
<dbReference type="EMBL" id="LR877149">
    <property type="protein sequence ID" value="CAD2215891.1"/>
    <property type="molecule type" value="Genomic_DNA"/>
</dbReference>
<dbReference type="Gene3D" id="3.90.245.10">
    <property type="entry name" value="Ribonucleoside hydrolase-like"/>
    <property type="match status" value="1"/>
</dbReference>
<keyword evidence="4" id="KW-0812">Transmembrane</keyword>
<dbReference type="Pfam" id="PF01156">
    <property type="entry name" value="IU_nuc_hydro"/>
    <property type="match status" value="1"/>
</dbReference>